<dbReference type="GO" id="GO:0032259">
    <property type="term" value="P:methylation"/>
    <property type="evidence" value="ECO:0007669"/>
    <property type="project" value="UniProtKB-KW"/>
</dbReference>
<evidence type="ECO:0000313" key="1">
    <source>
        <dbReference type="EMBL" id="MPL91116.1"/>
    </source>
</evidence>
<gene>
    <name evidence="1" type="primary">ubiG_10</name>
    <name evidence="1" type="ORF">SDC9_37179</name>
</gene>
<protein>
    <submittedName>
        <fullName evidence="1">Ubiquinone biosynthesis O-methyltransferase</fullName>
        <ecNumber evidence="1">2.1.1.222</ecNumber>
    </submittedName>
</protein>
<dbReference type="EMBL" id="VSSQ01000321">
    <property type="protein sequence ID" value="MPL91116.1"/>
    <property type="molecule type" value="Genomic_DNA"/>
</dbReference>
<reference evidence="1" key="1">
    <citation type="submission" date="2019-08" db="EMBL/GenBank/DDBJ databases">
        <authorList>
            <person name="Kucharzyk K."/>
            <person name="Murdoch R.W."/>
            <person name="Higgins S."/>
            <person name="Loffler F."/>
        </authorList>
    </citation>
    <scope>NUCLEOTIDE SEQUENCE</scope>
</reference>
<name>A0A644VIH3_9ZZZZ</name>
<keyword evidence="1" id="KW-0808">Transferase</keyword>
<proteinExistence type="predicted"/>
<dbReference type="SUPFAM" id="SSF53335">
    <property type="entry name" value="S-adenosyl-L-methionine-dependent methyltransferases"/>
    <property type="match status" value="1"/>
</dbReference>
<dbReference type="Gene3D" id="3.40.50.150">
    <property type="entry name" value="Vaccinia Virus protein VP39"/>
    <property type="match status" value="1"/>
</dbReference>
<dbReference type="GO" id="GO:0102208">
    <property type="term" value="F:2-polyprenyl-6-hydroxyphenol methylase activity"/>
    <property type="evidence" value="ECO:0007669"/>
    <property type="project" value="UniProtKB-EC"/>
</dbReference>
<sequence length="259" mass="30352">MQKRHRDKQRYFNEQVYTTEKYVIPFIQQEKNVEASLTVLEIGCGEGGNLKPFINLGCTCVGVDLSQSKIDNGMKFYAGVSNIELICRDIYDIPDSFGRFDILIVRDVIEHIHDQGRFLDFVKQFLNQGAIIFVAFPPWQNPFGGHQQMCKSKFLSVLPFFHLLPRFLYKGVLKLFGENDATIRDLLEIKETGISIEGFEKLCRKKQYDIRRRTLYFINPNYEVKFGLKPRKTYQLLNYVPYLKNFYNTCGYYLITARD</sequence>
<organism evidence="1">
    <name type="scientific">bioreactor metagenome</name>
    <dbReference type="NCBI Taxonomy" id="1076179"/>
    <lineage>
        <taxon>unclassified sequences</taxon>
        <taxon>metagenomes</taxon>
        <taxon>ecological metagenomes</taxon>
    </lineage>
</organism>
<accession>A0A644VIH3</accession>
<keyword evidence="1" id="KW-0489">Methyltransferase</keyword>
<dbReference type="PANTHER" id="PTHR43861">
    <property type="entry name" value="TRANS-ACONITATE 2-METHYLTRANSFERASE-RELATED"/>
    <property type="match status" value="1"/>
</dbReference>
<dbReference type="InterPro" id="IPR029063">
    <property type="entry name" value="SAM-dependent_MTases_sf"/>
</dbReference>
<keyword evidence="1" id="KW-0830">Ubiquinone</keyword>
<dbReference type="AlphaFoldDB" id="A0A644VIH3"/>
<comment type="caution">
    <text evidence="1">The sequence shown here is derived from an EMBL/GenBank/DDBJ whole genome shotgun (WGS) entry which is preliminary data.</text>
</comment>
<dbReference type="CDD" id="cd02440">
    <property type="entry name" value="AdoMet_MTases"/>
    <property type="match status" value="1"/>
</dbReference>
<dbReference type="Pfam" id="PF13489">
    <property type="entry name" value="Methyltransf_23"/>
    <property type="match status" value="1"/>
</dbReference>
<dbReference type="EC" id="2.1.1.222" evidence="1"/>